<dbReference type="SMART" id="SM00028">
    <property type="entry name" value="TPR"/>
    <property type="match status" value="14"/>
</dbReference>
<dbReference type="RefSeq" id="XP_015604649.1">
    <property type="nucleotide sequence ID" value="XM_015749163.1"/>
</dbReference>
<dbReference type="PANTHER" id="PTHR14699:SF0">
    <property type="entry name" value="TETRATRICOPEPTIDE REPEAT PROTEIN 21 HOMOLOG"/>
    <property type="match status" value="1"/>
</dbReference>
<dbReference type="InterPro" id="IPR019734">
    <property type="entry name" value="TPR_rpt"/>
</dbReference>
<dbReference type="Pfam" id="PF25060">
    <property type="entry name" value="ARM_TT21_2nd"/>
    <property type="match status" value="1"/>
</dbReference>
<feature type="domain" description="Tetratricopeptide repeat protein 21A/21B C-terminal ARM" evidence="7">
    <location>
        <begin position="1100"/>
        <end position="1310"/>
    </location>
</feature>
<evidence type="ECO:0000256" key="4">
    <source>
        <dbReference type="PROSITE-ProRule" id="PRU00339"/>
    </source>
</evidence>
<evidence type="ECO:0000259" key="8">
    <source>
        <dbReference type="Pfam" id="PF25064"/>
    </source>
</evidence>
<dbReference type="GO" id="GO:0061512">
    <property type="term" value="P:protein localization to cilium"/>
    <property type="evidence" value="ECO:0007669"/>
    <property type="project" value="TreeGrafter"/>
</dbReference>
<feature type="repeat" description="TPR" evidence="4">
    <location>
        <begin position="725"/>
        <end position="758"/>
    </location>
</feature>
<evidence type="ECO:0000259" key="9">
    <source>
        <dbReference type="Pfam" id="PF25068"/>
    </source>
</evidence>
<feature type="repeat" description="TPR" evidence="4">
    <location>
        <begin position="325"/>
        <end position="358"/>
    </location>
</feature>
<dbReference type="GO" id="GO:0005929">
    <property type="term" value="C:cilium"/>
    <property type="evidence" value="ECO:0007669"/>
    <property type="project" value="GOC"/>
</dbReference>
<dbReference type="KEGG" id="ccin:107272230"/>
<gene>
    <name evidence="11" type="primary">LOC107272230</name>
</gene>
<dbReference type="InterPro" id="IPR011990">
    <property type="entry name" value="TPR-like_helical_dom_sf"/>
</dbReference>
<dbReference type="FunFam" id="1.25.40.10:FF:000219">
    <property type="entry name" value="Tetratricopeptide repeat domain 21B"/>
    <property type="match status" value="1"/>
</dbReference>
<feature type="domain" description="Tetratricopeptide repeat protein 21A/21B second ARM" evidence="5">
    <location>
        <begin position="272"/>
        <end position="547"/>
    </location>
</feature>
<evidence type="ECO:0000256" key="1">
    <source>
        <dbReference type="ARBA" id="ARBA00010935"/>
    </source>
</evidence>
<name>A0AAJ7FRI9_CEPCN</name>
<keyword evidence="10" id="KW-1185">Reference proteome</keyword>
<dbReference type="InterPro" id="IPR056836">
    <property type="entry name" value="ARM_TT21_4th"/>
</dbReference>
<dbReference type="Pfam" id="PF25062">
    <property type="entry name" value="ARM_TT21_N"/>
    <property type="match status" value="1"/>
</dbReference>
<dbReference type="Pfam" id="PF13181">
    <property type="entry name" value="TPR_8"/>
    <property type="match status" value="1"/>
</dbReference>
<evidence type="ECO:0000256" key="2">
    <source>
        <dbReference type="ARBA" id="ARBA00022737"/>
    </source>
</evidence>
<organism evidence="10 11">
    <name type="scientific">Cephus cinctus</name>
    <name type="common">Wheat stem sawfly</name>
    <dbReference type="NCBI Taxonomy" id="211228"/>
    <lineage>
        <taxon>Eukaryota</taxon>
        <taxon>Metazoa</taxon>
        <taxon>Ecdysozoa</taxon>
        <taxon>Arthropoda</taxon>
        <taxon>Hexapoda</taxon>
        <taxon>Insecta</taxon>
        <taxon>Pterygota</taxon>
        <taxon>Neoptera</taxon>
        <taxon>Endopterygota</taxon>
        <taxon>Hymenoptera</taxon>
        <taxon>Cephoidea</taxon>
        <taxon>Cephidae</taxon>
        <taxon>Cephus</taxon>
    </lineage>
</organism>
<keyword evidence="3 4" id="KW-0802">TPR repeat</keyword>
<feature type="domain" description="Tetratricopeptide repeat protein 21A/21B fourth ARM" evidence="9">
    <location>
        <begin position="762"/>
        <end position="913"/>
    </location>
</feature>
<dbReference type="Gene3D" id="1.25.40.10">
    <property type="entry name" value="Tetratricopeptide repeat domain"/>
    <property type="match status" value="6"/>
</dbReference>
<evidence type="ECO:0000313" key="10">
    <source>
        <dbReference type="Proteomes" id="UP000694920"/>
    </source>
</evidence>
<dbReference type="GeneID" id="107272230"/>
<keyword evidence="2" id="KW-0677">Repeat</keyword>
<dbReference type="Pfam" id="PF25058">
    <property type="entry name" value="ARM_TT21"/>
    <property type="match status" value="1"/>
</dbReference>
<dbReference type="InterPro" id="IPR056834">
    <property type="entry name" value="ARM_TT21_C"/>
</dbReference>
<feature type="repeat" description="TPR" evidence="4">
    <location>
        <begin position="920"/>
        <end position="953"/>
    </location>
</feature>
<proteinExistence type="inferred from homology"/>
<reference evidence="11" key="1">
    <citation type="submission" date="2025-08" db="UniProtKB">
        <authorList>
            <consortium name="RefSeq"/>
        </authorList>
    </citation>
    <scope>IDENTIFICATION</scope>
</reference>
<evidence type="ECO:0000256" key="3">
    <source>
        <dbReference type="ARBA" id="ARBA00022803"/>
    </source>
</evidence>
<dbReference type="Pfam" id="PF25064">
    <property type="entry name" value="ARM_TT21_5th"/>
    <property type="match status" value="1"/>
</dbReference>
<dbReference type="Pfam" id="PF13176">
    <property type="entry name" value="TPR_7"/>
    <property type="match status" value="1"/>
</dbReference>
<dbReference type="PROSITE" id="PS50005">
    <property type="entry name" value="TPR"/>
    <property type="match status" value="3"/>
</dbReference>
<evidence type="ECO:0000313" key="11">
    <source>
        <dbReference type="RefSeq" id="XP_015604649.1"/>
    </source>
</evidence>
<dbReference type="FunFam" id="1.25.40.10:FF:000197">
    <property type="entry name" value="Tetratricopeptide repeat domain 21B"/>
    <property type="match status" value="1"/>
</dbReference>
<evidence type="ECO:0000259" key="6">
    <source>
        <dbReference type="Pfam" id="PF25062"/>
    </source>
</evidence>
<dbReference type="InterPro" id="IPR040364">
    <property type="entry name" value="TTC21A/TTC21B"/>
</dbReference>
<dbReference type="InterPro" id="IPR056832">
    <property type="entry name" value="ARM_TT21_2nd"/>
</dbReference>
<dbReference type="InterPro" id="IPR056833">
    <property type="entry name" value="ARM_TT21_N"/>
</dbReference>
<dbReference type="SUPFAM" id="SSF48452">
    <property type="entry name" value="TPR-like"/>
    <property type="match status" value="6"/>
</dbReference>
<dbReference type="Pfam" id="PF25068">
    <property type="entry name" value="ARM_TT21_4th"/>
    <property type="match status" value="1"/>
</dbReference>
<dbReference type="GO" id="GO:0035721">
    <property type="term" value="P:intraciliary retrograde transport"/>
    <property type="evidence" value="ECO:0007669"/>
    <property type="project" value="TreeGrafter"/>
</dbReference>
<sequence length="1316" mass="148057">MEELEYRALIEWYCRHRYYNEMLFHAKQACDAHPASDYLRVLIALAHALNDQSGEAIREAASLTNYGDSSLAALLIQSFAHRASGNVDRTIVTQIDAKIREDRRKAGAPALSLAAIVLSLLGKAEKAKEYADRAYKMNPANVDVLLAKGWSELYLPKDNRAGKSIDYFELILKENKKHLSALLGSAKFKENKGDHSGVISILNSLIVRYPRLCLPLIEKMSNQLAVKDWEQVIESANRILQIDANNLDAIKMKALVAMCKDGDYVEGLRFAQQYFRNLARAEPRNVNLLIDSVELYSRVIGRDSGILNELIKVVDKAVQMNPQNGELMVLLGNLYVFIGKIKEAEHWFRNTVRIDESSFAALTGLAHCQILDTSAGAMELARQQVDFLLEIQSETANADILFMSAKLCSNEPNKALSYLDMAATILLEDCKNIPYGSEYLKALNPDFCLEIAKEHLIHSPTTVVLDATDKVSLSMNEVSTKRSLNILEKVTDACPGLGAAMLMLGKARMQNGNLDGALEILRKLLDTVDPSSAPAHLLIAQILAKQGHYQQASQSLEVGLSYNFKVRDDPIYHLIIGMVEKENGDLNGCIRSFRTAMSFAGLQPGETDGSIIPISLSDKTTLYLELISAYSKIREFNEALTLMEDAKIHMNGTVEEGRVIIGNAELCLEMGDMEKAIHYLNKVSPGESYYLQAHTRLAEIHLNYRKDRHAFAKCFRELVEHCPGSKTYSMLGDAYIAIQEPDRAIEAYEQSLRKNPGDKTSASKMGKALVKTHQYGKAINYYKEATKQEGSNELKLDMAELFMKMKQYDKAEVTLVQELQDGRSANDLQSLEMRSKQLLLLAKVREKAGNIQAALSTLKEAKDNQVRTIQRMAMAPGIIEQKQILAQICLTMASHASGMRDFDQAIVHYKEALNHKPADVNALLSLAKLYMQMNDLDRCAQSCTALLNADPNNESASVMMADLAFRKVDFETAAFHFRQLLLRRPTYWTALARLIEVSRRIGNMDELNEWLSRGEAAMDRSKREAGFSYCAGLLEWRTGKLNSALRHFNSARRDPEWGQQSIYNMIEICLDPDDDSTLSNDPFNDDDSEYQDSRTMALKTAQRLLQELNPKGSPHEILTHRLLGNFFLLATKQKANIERALQDCTVLASQDALKDHVGPALGLATAHILLKQTPRARNHLKRVSKNVWTFEDAEYLERCWLLLADIYVQSSKYDLANELLRRVLQHNATCVRAHELAGHIAEREQNYREASARYAQAWKYGGKSKLSVGYKLAYCYLKSKAYADAIEACNEVLRQNVDYPRIRKEILEKSINNLRT</sequence>
<dbReference type="Pfam" id="PF25063">
    <property type="entry name" value="ARM_TT21_C"/>
    <property type="match status" value="1"/>
</dbReference>
<dbReference type="Proteomes" id="UP000694920">
    <property type="component" value="Unplaced"/>
</dbReference>
<dbReference type="InterPro" id="IPR056835">
    <property type="entry name" value="ARM_TT21_5th"/>
</dbReference>
<protein>
    <submittedName>
        <fullName evidence="11">Tetratricopeptide repeat protein 21B-like</fullName>
    </submittedName>
</protein>
<comment type="similarity">
    <text evidence="1">Belongs to the TTC21 family.</text>
</comment>
<feature type="domain" description="Tetratricopeptide repeat protein 21A/21B N-terminal ARM repeat" evidence="6">
    <location>
        <begin position="10"/>
        <end position="233"/>
    </location>
</feature>
<evidence type="ECO:0000259" key="7">
    <source>
        <dbReference type="Pfam" id="PF25063"/>
    </source>
</evidence>
<dbReference type="PANTHER" id="PTHR14699">
    <property type="entry name" value="STI2 PROTEIN-RELATED"/>
    <property type="match status" value="1"/>
</dbReference>
<evidence type="ECO:0000259" key="5">
    <source>
        <dbReference type="Pfam" id="PF25060"/>
    </source>
</evidence>
<dbReference type="GO" id="GO:0030991">
    <property type="term" value="C:intraciliary transport particle A"/>
    <property type="evidence" value="ECO:0007669"/>
    <property type="project" value="TreeGrafter"/>
</dbReference>
<feature type="domain" description="Tetratricopeptide repeat protein 21A/21B fifth ARM repeats" evidence="8">
    <location>
        <begin position="954"/>
        <end position="1070"/>
    </location>
</feature>
<accession>A0AAJ7FRI9</accession>